<evidence type="ECO:0000259" key="3">
    <source>
        <dbReference type="PROSITE" id="PS50977"/>
    </source>
</evidence>
<dbReference type="Pfam" id="PF14278">
    <property type="entry name" value="TetR_C_8"/>
    <property type="match status" value="1"/>
</dbReference>
<dbReference type="PROSITE" id="PS50977">
    <property type="entry name" value="HTH_TETR_2"/>
    <property type="match status" value="1"/>
</dbReference>
<dbReference type="InterPro" id="IPR009057">
    <property type="entry name" value="Homeodomain-like_sf"/>
</dbReference>
<dbReference type="InterPro" id="IPR039532">
    <property type="entry name" value="TetR_C_Firmicutes"/>
</dbReference>
<evidence type="ECO:0000256" key="1">
    <source>
        <dbReference type="ARBA" id="ARBA00023125"/>
    </source>
</evidence>
<dbReference type="Gene3D" id="1.10.357.10">
    <property type="entry name" value="Tetracycline Repressor, domain 2"/>
    <property type="match status" value="1"/>
</dbReference>
<dbReference type="PATRIC" id="fig|1423733.4.peg.3218"/>
<dbReference type="EMBL" id="AYYR01000009">
    <property type="protein sequence ID" value="KRM77721.1"/>
    <property type="molecule type" value="Genomic_DNA"/>
</dbReference>
<proteinExistence type="predicted"/>
<reference evidence="4 5" key="1">
    <citation type="journal article" date="2015" name="Genome Announc.">
        <title>Expanding the biotechnology potential of lactobacilli through comparative genomics of 213 strains and associated genera.</title>
        <authorList>
            <person name="Sun Z."/>
            <person name="Harris H.M."/>
            <person name="McCann A."/>
            <person name="Guo C."/>
            <person name="Argimon S."/>
            <person name="Zhang W."/>
            <person name="Yang X."/>
            <person name="Jeffery I.B."/>
            <person name="Cooney J.C."/>
            <person name="Kagawa T.F."/>
            <person name="Liu W."/>
            <person name="Song Y."/>
            <person name="Salvetti E."/>
            <person name="Wrobel A."/>
            <person name="Rasinkangas P."/>
            <person name="Parkhill J."/>
            <person name="Rea M.C."/>
            <person name="O'Sullivan O."/>
            <person name="Ritari J."/>
            <person name="Douillard F.P."/>
            <person name="Paul Ross R."/>
            <person name="Yang R."/>
            <person name="Briner A.E."/>
            <person name="Felis G.E."/>
            <person name="de Vos W.M."/>
            <person name="Barrangou R."/>
            <person name="Klaenhammer T.R."/>
            <person name="Caufield P.W."/>
            <person name="Cui Y."/>
            <person name="Zhang H."/>
            <person name="O'Toole P.W."/>
        </authorList>
    </citation>
    <scope>NUCLEOTIDE SEQUENCE [LARGE SCALE GENOMIC DNA]</scope>
    <source>
        <strain evidence="4 5">DSM 20515</strain>
    </source>
</reference>
<comment type="caution">
    <text evidence="4">The sequence shown here is derived from an EMBL/GenBank/DDBJ whole genome shotgun (WGS) entry which is preliminary data.</text>
</comment>
<organism evidence="4 5">
    <name type="scientific">Secundilactobacillus collinoides DSM 20515 = JCM 1123</name>
    <dbReference type="NCBI Taxonomy" id="1423733"/>
    <lineage>
        <taxon>Bacteria</taxon>
        <taxon>Bacillati</taxon>
        <taxon>Bacillota</taxon>
        <taxon>Bacilli</taxon>
        <taxon>Lactobacillales</taxon>
        <taxon>Lactobacillaceae</taxon>
        <taxon>Secundilactobacillus</taxon>
    </lineage>
</organism>
<accession>A0A0R2BNC0</accession>
<gene>
    <name evidence="4" type="ORF">FC82_GL003094</name>
</gene>
<keyword evidence="1 2" id="KW-0238">DNA-binding</keyword>
<dbReference type="Proteomes" id="UP000051845">
    <property type="component" value="Unassembled WGS sequence"/>
</dbReference>
<dbReference type="InterPro" id="IPR001647">
    <property type="entry name" value="HTH_TetR"/>
</dbReference>
<protein>
    <recommendedName>
        <fullName evidence="3">HTH tetR-type domain-containing protein</fullName>
    </recommendedName>
</protein>
<dbReference type="SUPFAM" id="SSF46689">
    <property type="entry name" value="Homeodomain-like"/>
    <property type="match status" value="1"/>
</dbReference>
<evidence type="ECO:0000313" key="5">
    <source>
        <dbReference type="Proteomes" id="UP000051845"/>
    </source>
</evidence>
<evidence type="ECO:0000313" key="4">
    <source>
        <dbReference type="EMBL" id="KRM77721.1"/>
    </source>
</evidence>
<feature type="domain" description="HTH tetR-type" evidence="3">
    <location>
        <begin position="8"/>
        <end position="68"/>
    </location>
</feature>
<dbReference type="GO" id="GO:0003677">
    <property type="term" value="F:DNA binding"/>
    <property type="evidence" value="ECO:0007669"/>
    <property type="project" value="UniProtKB-UniRule"/>
</dbReference>
<dbReference type="STRING" id="33960.TY91_11360"/>
<sequence length="204" mass="23796">MATHQKIINTERKIKQAFIYLGNTKGLEKLTVSDVTKYAHINRSTFYAHYEDKIALTRHFEDEVLNKMHTVMESNLAETMINQRADDENLRTYPAVIQMIQFIHQEFDLIKVLMVDAQFYDAVKDQLRQIIDRDLFMVKGSTRMTAKLPDNYAHEIVLASILSVVQVWVHQGNPESPEEISQIIMRMLYMSPYQLLGIEETTDK</sequence>
<dbReference type="InterPro" id="IPR050624">
    <property type="entry name" value="HTH-type_Tx_Regulator"/>
</dbReference>
<feature type="DNA-binding region" description="H-T-H motif" evidence="2">
    <location>
        <begin position="31"/>
        <end position="50"/>
    </location>
</feature>
<dbReference type="AlphaFoldDB" id="A0A0R2BNC0"/>
<dbReference type="RefSeq" id="WP_056996063.1">
    <property type="nucleotide sequence ID" value="NZ_AYYR01000009.1"/>
</dbReference>
<dbReference type="PANTHER" id="PTHR43479">
    <property type="entry name" value="ACREF/ENVCD OPERON REPRESSOR-RELATED"/>
    <property type="match status" value="1"/>
</dbReference>
<evidence type="ECO:0000256" key="2">
    <source>
        <dbReference type="PROSITE-ProRule" id="PRU00335"/>
    </source>
</evidence>
<dbReference type="PANTHER" id="PTHR43479:SF7">
    <property type="entry name" value="TETR-FAMILY TRANSCRIPTIONAL REGULATOR"/>
    <property type="match status" value="1"/>
</dbReference>
<name>A0A0R2BNC0_SECCO</name>
<dbReference type="Pfam" id="PF00440">
    <property type="entry name" value="TetR_N"/>
    <property type="match status" value="1"/>
</dbReference>